<dbReference type="InterPro" id="IPR011063">
    <property type="entry name" value="TilS/TtcA_N"/>
</dbReference>
<dbReference type="SUPFAM" id="SSF52402">
    <property type="entry name" value="Adenine nucleotide alpha hydrolases-like"/>
    <property type="match status" value="1"/>
</dbReference>
<evidence type="ECO:0000256" key="7">
    <source>
        <dbReference type="ARBA" id="ARBA00048539"/>
    </source>
</evidence>
<evidence type="ECO:0000256" key="1">
    <source>
        <dbReference type="ARBA" id="ARBA00004496"/>
    </source>
</evidence>
<dbReference type="HAMAP" id="MF_01161">
    <property type="entry name" value="tRNA_Ile_lys_synt"/>
    <property type="match status" value="1"/>
</dbReference>
<keyword evidence="11" id="KW-1185">Reference proteome</keyword>
<dbReference type="NCBIfam" id="TIGR02433">
    <property type="entry name" value="lysidine_TilS_C"/>
    <property type="match status" value="1"/>
</dbReference>
<evidence type="ECO:0000256" key="3">
    <source>
        <dbReference type="ARBA" id="ARBA00022598"/>
    </source>
</evidence>
<feature type="domain" description="Lysidine-tRNA(Ile) synthetase C-terminal" evidence="9">
    <location>
        <begin position="365"/>
        <end position="437"/>
    </location>
</feature>
<dbReference type="EMBL" id="CP055156">
    <property type="protein sequence ID" value="QNF32375.1"/>
    <property type="molecule type" value="Genomic_DNA"/>
</dbReference>
<evidence type="ECO:0000256" key="2">
    <source>
        <dbReference type="ARBA" id="ARBA00022490"/>
    </source>
</evidence>
<dbReference type="InterPro" id="IPR012094">
    <property type="entry name" value="tRNA_Ile_lys_synt"/>
</dbReference>
<dbReference type="Gene3D" id="3.40.50.620">
    <property type="entry name" value="HUPs"/>
    <property type="match status" value="1"/>
</dbReference>
<dbReference type="PANTHER" id="PTHR43033">
    <property type="entry name" value="TRNA(ILE)-LYSIDINE SYNTHASE-RELATED"/>
    <property type="match status" value="1"/>
</dbReference>
<protein>
    <recommendedName>
        <fullName evidence="8">tRNA(Ile)-lysidine synthase</fullName>
        <ecNumber evidence="8">6.3.4.19</ecNumber>
    </recommendedName>
    <alternativeName>
        <fullName evidence="8">tRNA(Ile)-2-lysyl-cytidine synthase</fullName>
    </alternativeName>
    <alternativeName>
        <fullName evidence="8">tRNA(Ile)-lysidine synthetase</fullName>
    </alternativeName>
</protein>
<gene>
    <name evidence="8 10" type="primary">tilS</name>
    <name evidence="10" type="ORF">HUW51_06380</name>
</gene>
<dbReference type="SUPFAM" id="SSF56037">
    <property type="entry name" value="PheT/TilS domain"/>
    <property type="match status" value="1"/>
</dbReference>
<comment type="domain">
    <text evidence="8">The N-terminal region contains the highly conserved SGGXDS motif, predicted to be a P-loop motif involved in ATP binding.</text>
</comment>
<organism evidence="10 11">
    <name type="scientific">Adhaeribacter swui</name>
    <dbReference type="NCBI Taxonomy" id="2086471"/>
    <lineage>
        <taxon>Bacteria</taxon>
        <taxon>Pseudomonadati</taxon>
        <taxon>Bacteroidota</taxon>
        <taxon>Cytophagia</taxon>
        <taxon>Cytophagales</taxon>
        <taxon>Hymenobacteraceae</taxon>
        <taxon>Adhaeribacter</taxon>
    </lineage>
</organism>
<dbReference type="GO" id="GO:0006400">
    <property type="term" value="P:tRNA modification"/>
    <property type="evidence" value="ECO:0007669"/>
    <property type="project" value="UniProtKB-UniRule"/>
</dbReference>
<dbReference type="Proteomes" id="UP000515237">
    <property type="component" value="Chromosome"/>
</dbReference>
<dbReference type="InterPro" id="IPR012796">
    <property type="entry name" value="Lysidine-tRNA-synth_C"/>
</dbReference>
<dbReference type="EC" id="6.3.4.19" evidence="8"/>
<evidence type="ECO:0000256" key="4">
    <source>
        <dbReference type="ARBA" id="ARBA00022694"/>
    </source>
</evidence>
<dbReference type="AlphaFoldDB" id="A0A7G7G5E1"/>
<keyword evidence="4 8" id="KW-0819">tRNA processing</keyword>
<dbReference type="PANTHER" id="PTHR43033:SF1">
    <property type="entry name" value="TRNA(ILE)-LYSIDINE SYNTHASE-RELATED"/>
    <property type="match status" value="1"/>
</dbReference>
<accession>A0A7G7G5E1</accession>
<evidence type="ECO:0000313" key="11">
    <source>
        <dbReference type="Proteomes" id="UP000515237"/>
    </source>
</evidence>
<dbReference type="SMART" id="SM00977">
    <property type="entry name" value="TilS_C"/>
    <property type="match status" value="1"/>
</dbReference>
<evidence type="ECO:0000256" key="5">
    <source>
        <dbReference type="ARBA" id="ARBA00022741"/>
    </source>
</evidence>
<proteinExistence type="inferred from homology"/>
<reference evidence="10 11" key="1">
    <citation type="journal article" date="2018" name="Int. J. Syst. Evol. Microbiol.">
        <title>Adhaeribacter swui sp. nov., isolated from wet mud.</title>
        <authorList>
            <person name="Kim D.U."/>
            <person name="Kim K.W."/>
            <person name="Kang M.S."/>
            <person name="Kim J.Y."/>
            <person name="Jang J.H."/>
            <person name="Kim M.K."/>
        </authorList>
    </citation>
    <scope>NUCLEOTIDE SEQUENCE [LARGE SCALE GENOMIC DNA]</scope>
    <source>
        <strain evidence="10 11">KCTC 52873</strain>
    </source>
</reference>
<dbReference type="Pfam" id="PF01171">
    <property type="entry name" value="ATP_bind_3"/>
    <property type="match status" value="1"/>
</dbReference>
<comment type="subcellular location">
    <subcellularLocation>
        <location evidence="1 8">Cytoplasm</location>
    </subcellularLocation>
</comment>
<dbReference type="GO" id="GO:0005737">
    <property type="term" value="C:cytoplasm"/>
    <property type="evidence" value="ECO:0007669"/>
    <property type="project" value="UniProtKB-SubCell"/>
</dbReference>
<dbReference type="KEGG" id="aswu:HUW51_06380"/>
<keyword evidence="3 8" id="KW-0436">Ligase</keyword>
<comment type="similarity">
    <text evidence="8">Belongs to the tRNA(Ile)-lysidine synthase family.</text>
</comment>
<keyword evidence="6 8" id="KW-0067">ATP-binding</keyword>
<dbReference type="RefSeq" id="WP_185273155.1">
    <property type="nucleotide sequence ID" value="NZ_CP055156.1"/>
</dbReference>
<evidence type="ECO:0000256" key="8">
    <source>
        <dbReference type="HAMAP-Rule" id="MF_01161"/>
    </source>
</evidence>
<keyword evidence="5 8" id="KW-0547">Nucleotide-binding</keyword>
<name>A0A7G7G5E1_9BACT</name>
<evidence type="ECO:0000313" key="10">
    <source>
        <dbReference type="EMBL" id="QNF32375.1"/>
    </source>
</evidence>
<feature type="binding site" evidence="8">
    <location>
        <begin position="26"/>
        <end position="31"/>
    </location>
    <ligand>
        <name>ATP</name>
        <dbReference type="ChEBI" id="CHEBI:30616"/>
    </ligand>
</feature>
<keyword evidence="2 8" id="KW-0963">Cytoplasm</keyword>
<comment type="catalytic activity">
    <reaction evidence="7 8">
        <text>cytidine(34) in tRNA(Ile2) + L-lysine + ATP = lysidine(34) in tRNA(Ile2) + AMP + diphosphate + H(+)</text>
        <dbReference type="Rhea" id="RHEA:43744"/>
        <dbReference type="Rhea" id="RHEA-COMP:10625"/>
        <dbReference type="Rhea" id="RHEA-COMP:10670"/>
        <dbReference type="ChEBI" id="CHEBI:15378"/>
        <dbReference type="ChEBI" id="CHEBI:30616"/>
        <dbReference type="ChEBI" id="CHEBI:32551"/>
        <dbReference type="ChEBI" id="CHEBI:33019"/>
        <dbReference type="ChEBI" id="CHEBI:82748"/>
        <dbReference type="ChEBI" id="CHEBI:83665"/>
        <dbReference type="ChEBI" id="CHEBI:456215"/>
        <dbReference type="EC" id="6.3.4.19"/>
    </reaction>
</comment>
<dbReference type="CDD" id="cd01992">
    <property type="entry name" value="TilS_N"/>
    <property type="match status" value="1"/>
</dbReference>
<dbReference type="Pfam" id="PF11734">
    <property type="entry name" value="TilS_C"/>
    <property type="match status" value="1"/>
</dbReference>
<dbReference type="InterPro" id="IPR014729">
    <property type="entry name" value="Rossmann-like_a/b/a_fold"/>
</dbReference>
<dbReference type="InterPro" id="IPR012795">
    <property type="entry name" value="tRNA_Ile_lys_synt_N"/>
</dbReference>
<sequence length="440" mass="49769">MIQKVLAFAQQHQLFTPDHQIIAAVSGGIDSVVLCDLLAELNLKFAIAHANFGLRGEESDADELFVKKLAKKYNVPVYTEHFNTKAFATQEKISTQMAARTLRYTWFENLRQQLSYDSIAVAHHQSDTVETILLNLTRGTGLPGLHGIAPKNGNIIRPLLCLRKDDIYDYVTSKQLIWREDSSNETTLYQRNKIRHEVIPVLKQLNPNLEQTVQQTAAKISAAEILVNEYVQRVREQVLRLENGITYLDIAGLPQSAALPLVLFELLQFYGFTFEVTQSIIVALEGESGKLFESATHTLAKDREQLVITAKNLQAFGSYEILPEQTELQVPDLQLSLKHLSAANYKINTGKKVAALDSGLLQFPLKIRTWKEGDWFVPLGMNGKKKISDFLIDEKVPVNLKDRVKVLTSGNSIVWVMGYRLDTRFKITDKTEQVLEMKMQ</sequence>
<evidence type="ECO:0000256" key="6">
    <source>
        <dbReference type="ARBA" id="ARBA00022840"/>
    </source>
</evidence>
<dbReference type="NCBIfam" id="TIGR02432">
    <property type="entry name" value="lysidine_TilS_N"/>
    <property type="match status" value="1"/>
</dbReference>
<dbReference type="GO" id="GO:0005524">
    <property type="term" value="F:ATP binding"/>
    <property type="evidence" value="ECO:0007669"/>
    <property type="project" value="UniProtKB-UniRule"/>
</dbReference>
<dbReference type="GO" id="GO:0032267">
    <property type="term" value="F:tRNA(Ile)-lysidine synthase activity"/>
    <property type="evidence" value="ECO:0007669"/>
    <property type="project" value="UniProtKB-EC"/>
</dbReference>
<evidence type="ECO:0000259" key="9">
    <source>
        <dbReference type="SMART" id="SM00977"/>
    </source>
</evidence>
<comment type="function">
    <text evidence="8">Ligates lysine onto the cytidine present at position 34 of the AUA codon-specific tRNA(Ile) that contains the anticodon CAU, in an ATP-dependent manner. Cytidine is converted to lysidine, thus changing the amino acid specificity of the tRNA from methionine to isoleucine.</text>
</comment>